<feature type="domain" description="YrdC-like" evidence="12">
    <location>
        <begin position="6"/>
        <end position="196"/>
    </location>
</feature>
<dbReference type="AlphaFoldDB" id="A0A1G1XC89"/>
<evidence type="ECO:0000256" key="11">
    <source>
        <dbReference type="ARBA" id="ARBA00048366"/>
    </source>
</evidence>
<proteinExistence type="inferred from homology"/>
<evidence type="ECO:0000256" key="1">
    <source>
        <dbReference type="ARBA" id="ARBA00004496"/>
    </source>
</evidence>
<dbReference type="GO" id="GO:0006450">
    <property type="term" value="P:regulation of translational fidelity"/>
    <property type="evidence" value="ECO:0007669"/>
    <property type="project" value="TreeGrafter"/>
</dbReference>
<name>A0A1G1XC89_9BACT</name>
<evidence type="ECO:0000256" key="7">
    <source>
        <dbReference type="ARBA" id="ARBA00022695"/>
    </source>
</evidence>
<dbReference type="InterPro" id="IPR050156">
    <property type="entry name" value="TC-AMP_synthase_SUA5"/>
</dbReference>
<dbReference type="PANTHER" id="PTHR17490">
    <property type="entry name" value="SUA5"/>
    <property type="match status" value="1"/>
</dbReference>
<evidence type="ECO:0000256" key="9">
    <source>
        <dbReference type="ARBA" id="ARBA00022840"/>
    </source>
</evidence>
<dbReference type="GO" id="GO:0008033">
    <property type="term" value="P:tRNA processing"/>
    <property type="evidence" value="ECO:0007669"/>
    <property type="project" value="UniProtKB-KW"/>
</dbReference>
<evidence type="ECO:0000313" key="13">
    <source>
        <dbReference type="EMBL" id="OGY37200.1"/>
    </source>
</evidence>
<evidence type="ECO:0000256" key="4">
    <source>
        <dbReference type="ARBA" id="ARBA00022490"/>
    </source>
</evidence>
<comment type="similarity">
    <text evidence="2">Belongs to the SUA5 family.</text>
</comment>
<evidence type="ECO:0000259" key="12">
    <source>
        <dbReference type="PROSITE" id="PS51163"/>
    </source>
</evidence>
<comment type="catalytic activity">
    <reaction evidence="11">
        <text>L-threonine + hydrogencarbonate + ATP = L-threonylcarbamoyladenylate + diphosphate + H2O</text>
        <dbReference type="Rhea" id="RHEA:36407"/>
        <dbReference type="ChEBI" id="CHEBI:15377"/>
        <dbReference type="ChEBI" id="CHEBI:17544"/>
        <dbReference type="ChEBI" id="CHEBI:30616"/>
        <dbReference type="ChEBI" id="CHEBI:33019"/>
        <dbReference type="ChEBI" id="CHEBI:57926"/>
        <dbReference type="ChEBI" id="CHEBI:73682"/>
        <dbReference type="EC" id="2.7.7.87"/>
    </reaction>
</comment>
<dbReference type="SUPFAM" id="SSF55821">
    <property type="entry name" value="YrdC/RibB"/>
    <property type="match status" value="1"/>
</dbReference>
<comment type="caution">
    <text evidence="13">The sequence shown here is derived from an EMBL/GenBank/DDBJ whole genome shotgun (WGS) entry which is preliminary data.</text>
</comment>
<evidence type="ECO:0000256" key="6">
    <source>
        <dbReference type="ARBA" id="ARBA00022694"/>
    </source>
</evidence>
<evidence type="ECO:0000256" key="10">
    <source>
        <dbReference type="ARBA" id="ARBA00029774"/>
    </source>
</evidence>
<dbReference type="PANTHER" id="PTHR17490:SF16">
    <property type="entry name" value="THREONYLCARBAMOYL-AMP SYNTHASE"/>
    <property type="match status" value="1"/>
</dbReference>
<comment type="subcellular location">
    <subcellularLocation>
        <location evidence="1">Cytoplasm</location>
    </subcellularLocation>
</comment>
<gene>
    <name evidence="13" type="ORF">A3E36_01205</name>
</gene>
<dbReference type="GO" id="GO:0000049">
    <property type="term" value="F:tRNA binding"/>
    <property type="evidence" value="ECO:0007669"/>
    <property type="project" value="TreeGrafter"/>
</dbReference>
<keyword evidence="9" id="KW-0067">ATP-binding</keyword>
<reference evidence="13 14" key="1">
    <citation type="journal article" date="2016" name="Nat. Commun.">
        <title>Thousands of microbial genomes shed light on interconnected biogeochemical processes in an aquifer system.</title>
        <authorList>
            <person name="Anantharaman K."/>
            <person name="Brown C.T."/>
            <person name="Hug L.A."/>
            <person name="Sharon I."/>
            <person name="Castelle C.J."/>
            <person name="Probst A.J."/>
            <person name="Thomas B.C."/>
            <person name="Singh A."/>
            <person name="Wilkins M.J."/>
            <person name="Karaoz U."/>
            <person name="Brodie E.L."/>
            <person name="Williams K.H."/>
            <person name="Hubbard S.S."/>
            <person name="Banfield J.F."/>
        </authorList>
    </citation>
    <scope>NUCLEOTIDE SEQUENCE [LARGE SCALE GENOMIC DNA]</scope>
</reference>
<keyword evidence="4" id="KW-0963">Cytoplasm</keyword>
<protein>
    <recommendedName>
        <fullName evidence="10">L-threonylcarbamoyladenylate synthase</fullName>
        <ecNumber evidence="3">2.7.7.87</ecNumber>
    </recommendedName>
    <alternativeName>
        <fullName evidence="10">L-threonylcarbamoyladenylate synthase</fullName>
    </alternativeName>
</protein>
<keyword evidence="5" id="KW-0808">Transferase</keyword>
<keyword evidence="6" id="KW-0819">tRNA processing</keyword>
<evidence type="ECO:0000256" key="2">
    <source>
        <dbReference type="ARBA" id="ARBA00007663"/>
    </source>
</evidence>
<dbReference type="GO" id="GO:0003725">
    <property type="term" value="F:double-stranded RNA binding"/>
    <property type="evidence" value="ECO:0007669"/>
    <property type="project" value="InterPro"/>
</dbReference>
<accession>A0A1G1XC89</accession>
<dbReference type="EMBL" id="MHHS01000016">
    <property type="protein sequence ID" value="OGY37200.1"/>
    <property type="molecule type" value="Genomic_DNA"/>
</dbReference>
<evidence type="ECO:0000256" key="8">
    <source>
        <dbReference type="ARBA" id="ARBA00022741"/>
    </source>
</evidence>
<keyword evidence="8" id="KW-0547">Nucleotide-binding</keyword>
<organism evidence="13 14">
    <name type="scientific">Candidatus Andersenbacteria bacterium RIFCSPHIGHO2_12_FULL_45_11b</name>
    <dbReference type="NCBI Taxonomy" id="1797282"/>
    <lineage>
        <taxon>Bacteria</taxon>
        <taxon>Candidatus Anderseniibacteriota</taxon>
    </lineage>
</organism>
<dbReference type="EC" id="2.7.7.87" evidence="3"/>
<keyword evidence="7" id="KW-0548">Nucleotidyltransferase</keyword>
<dbReference type="Pfam" id="PF01300">
    <property type="entry name" value="Sua5_yciO_yrdC"/>
    <property type="match status" value="1"/>
</dbReference>
<dbReference type="GO" id="GO:0005524">
    <property type="term" value="F:ATP binding"/>
    <property type="evidence" value="ECO:0007669"/>
    <property type="project" value="UniProtKB-KW"/>
</dbReference>
<evidence type="ECO:0000313" key="14">
    <source>
        <dbReference type="Proteomes" id="UP000177941"/>
    </source>
</evidence>
<sequence>MYIIHTKDASEALPYIQEGRVVAFPTGTSYGLAADALQGHALQRLCNLKKRPQEKTFTIFLDPSLYDKYLDMREDEKRFLVRYASTALTLLVQPKESLMHAAQDGLIGLRVIDHSMMAQLAELAHVPLTATSANISGEEACYDAACIEKSFPGRVGTTYDLSLAAILDGGTLRPGLVSTIAKLENGKVKIIRQGALVLHSDTAGS</sequence>
<dbReference type="Proteomes" id="UP000177941">
    <property type="component" value="Unassembled WGS sequence"/>
</dbReference>
<dbReference type="Gene3D" id="3.90.870.10">
    <property type="entry name" value="DHBP synthase"/>
    <property type="match status" value="1"/>
</dbReference>
<dbReference type="GO" id="GO:0061710">
    <property type="term" value="F:L-threonylcarbamoyladenylate synthase"/>
    <property type="evidence" value="ECO:0007669"/>
    <property type="project" value="UniProtKB-EC"/>
</dbReference>
<evidence type="ECO:0000256" key="5">
    <source>
        <dbReference type="ARBA" id="ARBA00022679"/>
    </source>
</evidence>
<dbReference type="InterPro" id="IPR006070">
    <property type="entry name" value="Sua5-like_dom"/>
</dbReference>
<dbReference type="PROSITE" id="PS51163">
    <property type="entry name" value="YRDC"/>
    <property type="match status" value="1"/>
</dbReference>
<dbReference type="GO" id="GO:0005737">
    <property type="term" value="C:cytoplasm"/>
    <property type="evidence" value="ECO:0007669"/>
    <property type="project" value="UniProtKB-SubCell"/>
</dbReference>
<evidence type="ECO:0000256" key="3">
    <source>
        <dbReference type="ARBA" id="ARBA00012584"/>
    </source>
</evidence>
<dbReference type="InterPro" id="IPR017945">
    <property type="entry name" value="DHBP_synth_RibB-like_a/b_dom"/>
</dbReference>